<evidence type="ECO:0000313" key="2">
    <source>
        <dbReference type="WBParaSite" id="RSKR_0000716400.1"/>
    </source>
</evidence>
<organism evidence="1 2">
    <name type="scientific">Rhabditophanes sp. KR3021</name>
    <dbReference type="NCBI Taxonomy" id="114890"/>
    <lineage>
        <taxon>Eukaryota</taxon>
        <taxon>Metazoa</taxon>
        <taxon>Ecdysozoa</taxon>
        <taxon>Nematoda</taxon>
        <taxon>Chromadorea</taxon>
        <taxon>Rhabditida</taxon>
        <taxon>Tylenchina</taxon>
        <taxon>Panagrolaimomorpha</taxon>
        <taxon>Strongyloidoidea</taxon>
        <taxon>Alloionematidae</taxon>
        <taxon>Rhabditophanes</taxon>
    </lineage>
</organism>
<protein>
    <submittedName>
        <fullName evidence="2">C2H2-type domain-containing protein</fullName>
    </submittedName>
</protein>
<dbReference type="WBParaSite" id="RSKR_0000716400.1">
    <property type="protein sequence ID" value="RSKR_0000716400.1"/>
    <property type="gene ID" value="RSKR_0000716400"/>
</dbReference>
<proteinExistence type="predicted"/>
<accession>A0AC35U3S2</accession>
<dbReference type="Proteomes" id="UP000095286">
    <property type="component" value="Unplaced"/>
</dbReference>
<reference evidence="2" key="1">
    <citation type="submission" date="2016-11" db="UniProtKB">
        <authorList>
            <consortium name="WormBaseParasite"/>
        </authorList>
    </citation>
    <scope>IDENTIFICATION</scope>
    <source>
        <strain evidence="2">KR3021</strain>
    </source>
</reference>
<evidence type="ECO:0000313" key="1">
    <source>
        <dbReference type="Proteomes" id="UP000095286"/>
    </source>
</evidence>
<name>A0AC35U3S2_9BILA</name>
<sequence length="459" mass="52795">MGFDPLKPSTSWSDSTKSFPSNDDTFERALPRIVAKRKRFTPSVIMQNVKKPKEEHDVERPLTSTGLDKNWSIKDGVLVKVDERTRHQLEQSNDETEGQSFVTEVDSAEESDVILDEEEEDMFADEMGTIHAHSYLLPEHQRTDVESYQCQFCPNAVFLTSTRYLQHGREKHPDCYELIEADADAVDRYWKLTNELNCADNYEEYIDPHSETRGTDVEMYDEDGNLVVYEESPAIYQKCNLCGVEVDLRSEEAVNNHLKEHLQNSDDKLLDGYEGEIVNKPTFKSGSKKTYVFHNIPKNSQSYDYEDGKGSYMNNSYEQEELVNETSGTSFDMNPPLGIKYYDKNVINHRNMYEDPNEVMKETHTRKSNPSGNGREILFKTSCPYCNITMVKPSLLARHVYRVHNVLNFSALIESRGMPGLNIRVVNGQTIMDCCGQIFDSRYSFMNHRRQAHAITSAE</sequence>